<dbReference type="InterPro" id="IPR018313">
    <property type="entry name" value="SBP_3_CS"/>
</dbReference>
<reference evidence="7 10" key="3">
    <citation type="journal article" date="2019" name="Nat. Med.">
        <title>A library of human gut bacterial isolates paired with longitudinal multiomics data enables mechanistic microbiome research.</title>
        <authorList>
            <person name="Poyet M."/>
            <person name="Groussin M."/>
            <person name="Gibbons S.M."/>
            <person name="Avila-Pacheco J."/>
            <person name="Jiang X."/>
            <person name="Kearney S.M."/>
            <person name="Perrotta A.R."/>
            <person name="Berdy B."/>
            <person name="Zhao S."/>
            <person name="Lieberman T.D."/>
            <person name="Swanson P.K."/>
            <person name="Smith M."/>
            <person name="Roesemann S."/>
            <person name="Alexander J.E."/>
            <person name="Rich S.A."/>
            <person name="Livny J."/>
            <person name="Vlamakis H."/>
            <person name="Clish C."/>
            <person name="Bullock K."/>
            <person name="Deik A."/>
            <person name="Scott J."/>
            <person name="Pierce K.A."/>
            <person name="Xavier R.J."/>
            <person name="Alm E.J."/>
        </authorList>
    </citation>
    <scope>NUCLEOTIDE SEQUENCE [LARGE SCALE GENOMIC DNA]</scope>
    <source>
        <strain evidence="7 10">BIOML-A2</strain>
    </source>
</reference>
<feature type="domain" description="Solute-binding protein family 3/N-terminal" evidence="6">
    <location>
        <begin position="52"/>
        <end position="279"/>
    </location>
</feature>
<evidence type="ECO:0000259" key="6">
    <source>
        <dbReference type="SMART" id="SM00062"/>
    </source>
</evidence>
<dbReference type="PANTHER" id="PTHR35936">
    <property type="entry name" value="MEMBRANE-BOUND LYTIC MUREIN TRANSGLYCOSYLASE F"/>
    <property type="match status" value="1"/>
</dbReference>
<feature type="signal peptide" evidence="5">
    <location>
        <begin position="1"/>
        <end position="29"/>
    </location>
</feature>
<evidence type="ECO:0000313" key="10">
    <source>
        <dbReference type="Proteomes" id="UP000474718"/>
    </source>
</evidence>
<dbReference type="PROSITE" id="PS01039">
    <property type="entry name" value="SBP_BACTERIAL_3"/>
    <property type="match status" value="1"/>
</dbReference>
<dbReference type="SMART" id="SM00062">
    <property type="entry name" value="PBPb"/>
    <property type="match status" value="1"/>
</dbReference>
<dbReference type="AlphaFoldDB" id="A0AAQ1MB48"/>
<keyword evidence="10" id="KW-1185">Reference proteome</keyword>
<evidence type="ECO:0000256" key="4">
    <source>
        <dbReference type="RuleBase" id="RU003744"/>
    </source>
</evidence>
<keyword evidence="3 5" id="KW-0732">Signal</keyword>
<evidence type="ECO:0000313" key="8">
    <source>
        <dbReference type="EMBL" id="SHF64890.1"/>
    </source>
</evidence>
<organism evidence="8 9">
    <name type="scientific">Bittarella massiliensis</name>
    <name type="common">ex Durand et al. 2017</name>
    <dbReference type="NCBI Taxonomy" id="1720313"/>
    <lineage>
        <taxon>Bacteria</taxon>
        <taxon>Bacillati</taxon>
        <taxon>Bacillota</taxon>
        <taxon>Clostridia</taxon>
        <taxon>Eubacteriales</taxon>
        <taxon>Oscillospiraceae</taxon>
        <taxon>Bittarella (ex Durand et al. 2017)</taxon>
    </lineage>
</organism>
<evidence type="ECO:0000313" key="9">
    <source>
        <dbReference type="Proteomes" id="UP000184089"/>
    </source>
</evidence>
<dbReference type="Proteomes" id="UP000184089">
    <property type="component" value="Unassembled WGS sequence"/>
</dbReference>
<dbReference type="EMBL" id="WWVX01000001">
    <property type="protein sequence ID" value="MZL68550.1"/>
    <property type="molecule type" value="Genomic_DNA"/>
</dbReference>
<dbReference type="InterPro" id="IPR001638">
    <property type="entry name" value="Solute-binding_3/MltF_N"/>
</dbReference>
<dbReference type="SUPFAM" id="SSF53850">
    <property type="entry name" value="Periplasmic binding protein-like II"/>
    <property type="match status" value="1"/>
</dbReference>
<dbReference type="Gene3D" id="3.40.190.10">
    <property type="entry name" value="Periplasmic binding protein-like II"/>
    <property type="match status" value="2"/>
</dbReference>
<dbReference type="Pfam" id="PF00497">
    <property type="entry name" value="SBP_bac_3"/>
    <property type="match status" value="1"/>
</dbReference>
<name>A0AAQ1MB48_9FIRM</name>
<evidence type="ECO:0000256" key="3">
    <source>
        <dbReference type="ARBA" id="ARBA00022729"/>
    </source>
</evidence>
<reference evidence="8" key="2">
    <citation type="submission" date="2016-11" db="EMBL/GenBank/DDBJ databases">
        <authorList>
            <person name="Varghese N."/>
            <person name="Submissions S."/>
        </authorList>
    </citation>
    <scope>NUCLEOTIDE SEQUENCE</scope>
    <source>
        <strain evidence="8">DSM 4029</strain>
    </source>
</reference>
<sequence>MKQMDRVKQMLGIALAALMALATFTGCGAAAADASSKGEGQDLLAQIKAKGKIVVGMNAEFAPYEFHAIVDGKDTVSGFDVELAKAIASDLGVELEIKEMEFEGLISALNAGQCDVLISGLATTEKRRQQVDFSDPYYTGKNLLLMNKKNTAGMDSVAELADNKIGIQMSSTQQVYAQNNLEPQGTQVTYIGSMNTLLMSLKAGQIDGIVTDDTVCRTMVISNPDLVINQSCEFPSENPDEDSTAVAIPKGENSLTAEINKTIARLKADGQMEKLVDEACALAAQNAGSEE</sequence>
<evidence type="ECO:0000256" key="5">
    <source>
        <dbReference type="SAM" id="SignalP"/>
    </source>
</evidence>
<feature type="chain" id="PRO_5042859791" evidence="5">
    <location>
        <begin position="30"/>
        <end position="291"/>
    </location>
</feature>
<dbReference type="PROSITE" id="PS51257">
    <property type="entry name" value="PROKAR_LIPOPROTEIN"/>
    <property type="match status" value="1"/>
</dbReference>
<protein>
    <submittedName>
        <fullName evidence="8">Polar amino acid transport system substrate-binding protein</fullName>
    </submittedName>
    <submittedName>
        <fullName evidence="7">Transporter substrate-binding domain-containing protein</fullName>
    </submittedName>
</protein>
<accession>A0AAQ1MB48</accession>
<proteinExistence type="inferred from homology"/>
<comment type="similarity">
    <text evidence="2 4">Belongs to the bacterial solute-binding protein 3 family.</text>
</comment>
<dbReference type="PANTHER" id="PTHR35936:SF17">
    <property type="entry name" value="ARGININE-BINDING EXTRACELLULAR PROTEIN ARTP"/>
    <property type="match status" value="1"/>
</dbReference>
<evidence type="ECO:0000313" key="7">
    <source>
        <dbReference type="EMBL" id="MZL68550.1"/>
    </source>
</evidence>
<gene>
    <name evidence="7" type="ORF">GT747_02010</name>
    <name evidence="8" type="ORF">SAMN05444424_0195</name>
</gene>
<evidence type="ECO:0000256" key="1">
    <source>
        <dbReference type="ARBA" id="ARBA00004196"/>
    </source>
</evidence>
<dbReference type="RefSeq" id="WP_021659407.1">
    <property type="nucleotide sequence ID" value="NZ_FQVY01000001.1"/>
</dbReference>
<comment type="caution">
    <text evidence="8">The sequence shown here is derived from an EMBL/GenBank/DDBJ whole genome shotgun (WGS) entry which is preliminary data.</text>
</comment>
<evidence type="ECO:0000256" key="2">
    <source>
        <dbReference type="ARBA" id="ARBA00010333"/>
    </source>
</evidence>
<dbReference type="Proteomes" id="UP000474718">
    <property type="component" value="Unassembled WGS sequence"/>
</dbReference>
<dbReference type="EMBL" id="FQVY01000001">
    <property type="protein sequence ID" value="SHF64890.1"/>
    <property type="molecule type" value="Genomic_DNA"/>
</dbReference>
<comment type="subcellular location">
    <subcellularLocation>
        <location evidence="1">Cell envelope</location>
    </subcellularLocation>
</comment>
<reference evidence="9" key="1">
    <citation type="submission" date="2016-11" db="EMBL/GenBank/DDBJ databases">
        <authorList>
            <person name="Jaros S."/>
            <person name="Januszkiewicz K."/>
            <person name="Wedrychowicz H."/>
        </authorList>
    </citation>
    <scope>NUCLEOTIDE SEQUENCE [LARGE SCALE GENOMIC DNA]</scope>
    <source>
        <strain evidence="9">DSM 4029</strain>
    </source>
</reference>
<dbReference type="GO" id="GO:0030313">
    <property type="term" value="C:cell envelope"/>
    <property type="evidence" value="ECO:0007669"/>
    <property type="project" value="UniProtKB-SubCell"/>
</dbReference>